<dbReference type="InterPro" id="IPR044159">
    <property type="entry name" value="IQM"/>
</dbReference>
<feature type="region of interest" description="Disordered" evidence="3">
    <location>
        <begin position="1"/>
        <end position="34"/>
    </location>
</feature>
<dbReference type="PANTHER" id="PTHR31250">
    <property type="entry name" value="IQ DOMAIN-CONTAINING PROTEIN IQM3"/>
    <property type="match status" value="1"/>
</dbReference>
<dbReference type="PANTHER" id="PTHR31250:SF27">
    <property type="entry name" value="IQ DOMAIN-CONTAINING PROTEIN IQM5"/>
    <property type="match status" value="1"/>
</dbReference>
<evidence type="ECO:0000256" key="2">
    <source>
        <dbReference type="ARBA" id="ARBA00022490"/>
    </source>
</evidence>
<evidence type="ECO:0000313" key="5">
    <source>
        <dbReference type="Proteomes" id="UP001560267"/>
    </source>
</evidence>
<keyword evidence="2" id="KW-0963">Cytoplasm</keyword>
<proteinExistence type="predicted"/>
<dbReference type="EMBL" id="JBFSHR010000040">
    <property type="protein sequence ID" value="MEX6430202.1"/>
    <property type="molecule type" value="Genomic_DNA"/>
</dbReference>
<accession>A0ABV3Y3S7</accession>
<evidence type="ECO:0000256" key="1">
    <source>
        <dbReference type="ARBA" id="ARBA00004496"/>
    </source>
</evidence>
<organism evidence="4 5">
    <name type="scientific">Ferrimicrobium acidiphilum</name>
    <dbReference type="NCBI Taxonomy" id="121039"/>
    <lineage>
        <taxon>Bacteria</taxon>
        <taxon>Bacillati</taxon>
        <taxon>Actinomycetota</taxon>
        <taxon>Acidimicrobiia</taxon>
        <taxon>Acidimicrobiales</taxon>
        <taxon>Acidimicrobiaceae</taxon>
        <taxon>Ferrimicrobium</taxon>
    </lineage>
</organism>
<evidence type="ECO:0000256" key="3">
    <source>
        <dbReference type="SAM" id="MobiDB-lite"/>
    </source>
</evidence>
<evidence type="ECO:0000313" key="4">
    <source>
        <dbReference type="EMBL" id="MEX6430202.1"/>
    </source>
</evidence>
<gene>
    <name evidence="4" type="ORF">AB6A68_10215</name>
</gene>
<comment type="caution">
    <text evidence="4">The sequence shown here is derived from an EMBL/GenBank/DDBJ whole genome shotgun (WGS) entry which is preliminary data.</text>
</comment>
<protein>
    <submittedName>
        <fullName evidence="4">Uncharacterized protein</fullName>
    </submittedName>
</protein>
<sequence>MNGPGGGAIMRPNPNSDRPLPVPSVQKPLKTSSGYTTLRPRVAEYFDEFINGSKHLRKDIIGLMGQKVAAGLIRSVAEGMQLSMGWSQDDCDKFLPKVIPARQNNPDDPGKAPPVRALSEDERASFELHGGSKLTQGDPPVVYDTSQMFSKFMKNGYAIFVMDKSGRIFSAQHKVGLFHHSSFLAGAAVAGAGEMRVESGTLKAISNKSGHYQPRAEEMVQVLDELRVRGVDLTSVDYIHMVGSTINRTPWGKASEFLNRFKHNPQLAPH</sequence>
<name>A0ABV3Y3S7_9ACTN</name>
<reference evidence="4 5" key="1">
    <citation type="submission" date="2024-07" db="EMBL/GenBank/DDBJ databases">
        <title>Draft Genome Sequence of Ferrimicrobium acidiphilum Strain YE2023, Isolated from a Pulp of Bioleach Reactor.</title>
        <authorList>
            <person name="Elkina Y.A."/>
            <person name="Bulaeva A.G."/>
            <person name="Beletsky A.V."/>
            <person name="Mardanov A.V."/>
        </authorList>
    </citation>
    <scope>NUCLEOTIDE SEQUENCE [LARGE SCALE GENOMIC DNA]</scope>
    <source>
        <strain evidence="4 5">YE2023</strain>
    </source>
</reference>
<dbReference type="Proteomes" id="UP001560267">
    <property type="component" value="Unassembled WGS sequence"/>
</dbReference>
<comment type="subcellular location">
    <subcellularLocation>
        <location evidence="1">Cytoplasm</location>
    </subcellularLocation>
</comment>
<keyword evidence="5" id="KW-1185">Reference proteome</keyword>